<feature type="transmembrane region" description="Helical" evidence="1">
    <location>
        <begin position="67"/>
        <end position="85"/>
    </location>
</feature>
<comment type="caution">
    <text evidence="2">The sequence shown here is derived from an EMBL/GenBank/DDBJ whole genome shotgun (WGS) entry which is preliminary data.</text>
</comment>
<evidence type="ECO:0000313" key="3">
    <source>
        <dbReference type="Proteomes" id="UP000586454"/>
    </source>
</evidence>
<dbReference type="Proteomes" id="UP000586454">
    <property type="component" value="Unassembled WGS sequence"/>
</dbReference>
<dbReference type="EMBL" id="CAIJCS010000008">
    <property type="protein sequence ID" value="CAC9922556.1"/>
    <property type="molecule type" value="Genomic_DNA"/>
</dbReference>
<dbReference type="AlphaFoldDB" id="A0A6V6XZ61"/>
<keyword evidence="1" id="KW-1133">Transmembrane helix</keyword>
<keyword evidence="1" id="KW-0812">Transmembrane</keyword>
<proteinExistence type="predicted"/>
<reference evidence="2 3" key="1">
    <citation type="submission" date="2020-06" db="EMBL/GenBank/DDBJ databases">
        <authorList>
            <person name="Criscuolo A."/>
        </authorList>
    </citation>
    <scope>NUCLEOTIDE SEQUENCE [LARGE SCALE GENOMIC DNA]</scope>
    <source>
        <strain evidence="2">1804121828</strain>
    </source>
</reference>
<sequence>MIKNGKRISSSDVAVGCIGAGYIILKLVAIYKKIESTQLDLIFLCGLLGSEVYRFKSSLSERTFYENTGRGIIVAGLIIMFISKLQNFFSL</sequence>
<keyword evidence="3" id="KW-1185">Reference proteome</keyword>
<gene>
    <name evidence="2" type="ORF">PEPNEM18_00070</name>
</gene>
<evidence type="ECO:0000313" key="2">
    <source>
        <dbReference type="EMBL" id="CAC9922556.1"/>
    </source>
</evidence>
<accession>A0A6V6XZ61</accession>
<organism evidence="2 3">
    <name type="scientific">Aedoeadaptatus nemausensis</name>
    <dbReference type="NCBI Taxonomy" id="2582829"/>
    <lineage>
        <taxon>Bacteria</taxon>
        <taxon>Bacillati</taxon>
        <taxon>Bacillota</taxon>
        <taxon>Tissierellia</taxon>
        <taxon>Tissierellales</taxon>
        <taxon>Peptoniphilaceae</taxon>
        <taxon>Aedoeadaptatus</taxon>
    </lineage>
</organism>
<protein>
    <submittedName>
        <fullName evidence="2">Uncharacterized protein</fullName>
    </submittedName>
</protein>
<evidence type="ECO:0000256" key="1">
    <source>
        <dbReference type="SAM" id="Phobius"/>
    </source>
</evidence>
<name>A0A6V6XZ61_9FIRM</name>
<keyword evidence="1" id="KW-0472">Membrane</keyword>
<feature type="transmembrane region" description="Helical" evidence="1">
    <location>
        <begin position="12"/>
        <end position="31"/>
    </location>
</feature>